<dbReference type="PROSITE" id="PS51686">
    <property type="entry name" value="SAM_MT_RSMB_NOP"/>
    <property type="match status" value="2"/>
</dbReference>
<dbReference type="PANTHER" id="PTHR22807">
    <property type="entry name" value="NOP2 YEAST -RELATED NOL1/NOP2/FMU SUN DOMAIN-CONTAINING"/>
    <property type="match status" value="1"/>
</dbReference>
<dbReference type="Pfam" id="PF01189">
    <property type="entry name" value="Methyltr_RsmB-F"/>
    <property type="match status" value="1"/>
</dbReference>
<dbReference type="InterPro" id="IPR001678">
    <property type="entry name" value="MeTrfase_RsmB-F_NOP2_dom"/>
</dbReference>
<keyword evidence="3" id="KW-0690">Ribosome biogenesis</keyword>
<evidence type="ECO:0000256" key="1">
    <source>
        <dbReference type="ARBA" id="ARBA00004604"/>
    </source>
</evidence>
<feature type="active site" description="Nucleophile" evidence="10">
    <location>
        <position position="529"/>
    </location>
</feature>
<evidence type="ECO:0000259" key="12">
    <source>
        <dbReference type="PROSITE" id="PS51686"/>
    </source>
</evidence>
<feature type="region of interest" description="Disordered" evidence="11">
    <location>
        <begin position="579"/>
        <end position="707"/>
    </location>
</feature>
<sequence length="707" mass="78652">MCERTWKLQMQIQIQSQSQSQTQIQIKCPVQLPLHLGFTVHAYYYKLFKMGVGRRMKKQGMPEPLDEAHFTNLKRKAGMSVAESRAESLQYAASNKKRRTSDKKDKKSTGATNGKKNSAAQVAAKGKFTNSLPAQKASGKKPKKTASLPTSDDEMGDGDSDAADLMNDEFDDLDVSDDDGPGLPDDFLGSDSGSDVYDSDDDHPKAMFSEDEDESDAEEKLTAANIAGLSRKLDEQQAEEAAEAQAELEEAALQTNIAGDRPHIFDSDDEDGERPKTNALLAPDLQLLRSRINDTIRVLDDFSNLAEEGRSRAEYTAQLIKDICAYYGYSEFLAEKLFNLFPPKEAYAFFEANETPRPVVIRTNTLRTHRRDLAQALINRGVVLEPVGKWSKVGLQIFESAVPLGATPEYLAGHYILQAASSFLPVMALAPQENERVLDMASAPGAKNVIVCNYDAREFPKVIGGFDRVLLDAPCSGTGVIAKDASVKTNKTERDFLMLPHLQKQLLLSAIDSVDHASKTGGYIVYSTCSVTVEENEQVVQYVLNKRPNIKLVETGLAFEDTTLMLTMLTVFFVSKFKKTGPSPKSKPGEKEAEKELDELDIDKTPIRETEEEDEFGGWDEREDEEYIEKARKNTLKRKGIDPKADKAKAESRVEKTKKDETTKADTTKKDSKEKAKREEIKKDETSKSDTSKKESKEKKKKGSKSK</sequence>
<comment type="caution">
    <text evidence="10">Lacks conserved residue(s) required for the propagation of feature annotation.</text>
</comment>
<dbReference type="Proteomes" id="UP000322873">
    <property type="component" value="Unassembled WGS sequence"/>
</dbReference>
<evidence type="ECO:0000256" key="7">
    <source>
        <dbReference type="ARBA" id="ARBA00022884"/>
    </source>
</evidence>
<organism evidence="13 14">
    <name type="scientific">Monilinia fructicola</name>
    <name type="common">Brown rot fungus</name>
    <name type="synonym">Ciboria fructicola</name>
    <dbReference type="NCBI Taxonomy" id="38448"/>
    <lineage>
        <taxon>Eukaryota</taxon>
        <taxon>Fungi</taxon>
        <taxon>Dikarya</taxon>
        <taxon>Ascomycota</taxon>
        <taxon>Pezizomycotina</taxon>
        <taxon>Leotiomycetes</taxon>
        <taxon>Helotiales</taxon>
        <taxon>Sclerotiniaceae</taxon>
        <taxon>Monilinia</taxon>
    </lineage>
</organism>
<keyword evidence="7 10" id="KW-0694">RNA-binding</keyword>
<dbReference type="GO" id="GO:0000470">
    <property type="term" value="P:maturation of LSU-rRNA"/>
    <property type="evidence" value="ECO:0007669"/>
    <property type="project" value="TreeGrafter"/>
</dbReference>
<dbReference type="AlphaFoldDB" id="A0A5M9JST2"/>
<feature type="compositionally biased region" description="Low complexity" evidence="11">
    <location>
        <begin position="181"/>
        <end position="196"/>
    </location>
</feature>
<dbReference type="FunFam" id="3.30.70.1170:FF:000001">
    <property type="entry name" value="Ribosomal RNA methyltransferase Nop2"/>
    <property type="match status" value="1"/>
</dbReference>
<evidence type="ECO:0000313" key="13">
    <source>
        <dbReference type="EMBL" id="KAA8571757.1"/>
    </source>
</evidence>
<comment type="caution">
    <text evidence="13">The sequence shown here is derived from an EMBL/GenBank/DDBJ whole genome shotgun (WGS) entry which is preliminary data.</text>
</comment>
<dbReference type="InterPro" id="IPR054728">
    <property type="entry name" value="RsmB-like_ferredoxin"/>
</dbReference>
<dbReference type="PANTHER" id="PTHR22807:SF30">
    <property type="entry name" value="28S RRNA (CYTOSINE(4447)-C(5))-METHYLTRANSFERASE-RELATED"/>
    <property type="match status" value="1"/>
</dbReference>
<dbReference type="Gene3D" id="3.30.70.1170">
    <property type="entry name" value="Sun protein, domain 3"/>
    <property type="match status" value="1"/>
</dbReference>
<dbReference type="EMBL" id="VICG01000005">
    <property type="protein sequence ID" value="KAA8571757.1"/>
    <property type="molecule type" value="Genomic_DNA"/>
</dbReference>
<keyword evidence="5 10" id="KW-0808">Transferase</keyword>
<dbReference type="VEuPathDB" id="FungiDB:MFRU_035g00120"/>
<keyword evidence="6 10" id="KW-0949">S-adenosyl-L-methionine</keyword>
<comment type="similarity">
    <text evidence="2 10">Belongs to the class I-like SAM-binding methyltransferase superfamily. RsmB/NOP family.</text>
</comment>
<evidence type="ECO:0000256" key="6">
    <source>
        <dbReference type="ARBA" id="ARBA00022691"/>
    </source>
</evidence>
<evidence type="ECO:0000256" key="2">
    <source>
        <dbReference type="ARBA" id="ARBA00007494"/>
    </source>
</evidence>
<dbReference type="PROSITE" id="PS01153">
    <property type="entry name" value="NOL1_NOP2_SUN"/>
    <property type="match status" value="1"/>
</dbReference>
<evidence type="ECO:0000256" key="4">
    <source>
        <dbReference type="ARBA" id="ARBA00022603"/>
    </source>
</evidence>
<dbReference type="InterPro" id="IPR018314">
    <property type="entry name" value="RsmB/NOL1/NOP2-like_CS"/>
</dbReference>
<dbReference type="GO" id="GO:0009383">
    <property type="term" value="F:rRNA (cytosine-C5-)-methyltransferase activity"/>
    <property type="evidence" value="ECO:0007669"/>
    <property type="project" value="TreeGrafter"/>
</dbReference>
<dbReference type="InterPro" id="IPR023273">
    <property type="entry name" value="RCMT_NOP2"/>
</dbReference>
<feature type="domain" description="SAM-dependent MTase RsmB/NOP-type" evidence="12">
    <location>
        <begin position="349"/>
        <end position="444"/>
    </location>
</feature>
<dbReference type="Gene3D" id="3.40.50.150">
    <property type="entry name" value="Vaccinia Virus protein VP39"/>
    <property type="match status" value="2"/>
</dbReference>
<protein>
    <recommendedName>
        <fullName evidence="9">Nucleolar protein 2</fullName>
    </recommendedName>
</protein>
<keyword evidence="8" id="KW-0539">Nucleus</keyword>
<feature type="binding site" evidence="10">
    <location>
        <position position="455"/>
    </location>
    <ligand>
        <name>S-adenosyl-L-methionine</name>
        <dbReference type="ChEBI" id="CHEBI:59789"/>
    </ligand>
</feature>
<evidence type="ECO:0000256" key="10">
    <source>
        <dbReference type="PROSITE-ProRule" id="PRU01023"/>
    </source>
</evidence>
<reference evidence="13 14" key="1">
    <citation type="submission" date="2019-06" db="EMBL/GenBank/DDBJ databases">
        <title>Genome Sequence of the Brown Rot Fungal Pathogen Monilinia fructicola.</title>
        <authorList>
            <person name="De Miccolis Angelini R.M."/>
            <person name="Landi L."/>
            <person name="Abate D."/>
            <person name="Pollastro S."/>
            <person name="Romanazzi G."/>
            <person name="Faretra F."/>
        </authorList>
    </citation>
    <scope>NUCLEOTIDE SEQUENCE [LARGE SCALE GENOMIC DNA]</scope>
    <source>
        <strain evidence="13 14">Mfrc123</strain>
    </source>
</reference>
<dbReference type="InterPro" id="IPR023267">
    <property type="entry name" value="RCMT"/>
</dbReference>
<dbReference type="GO" id="GO:0003723">
    <property type="term" value="F:RNA binding"/>
    <property type="evidence" value="ECO:0007669"/>
    <property type="project" value="UniProtKB-UniRule"/>
</dbReference>
<proteinExistence type="inferred from homology"/>
<dbReference type="InterPro" id="IPR029063">
    <property type="entry name" value="SAM-dependent_MTases_sf"/>
</dbReference>
<accession>A0A5M9JST2</accession>
<feature type="compositionally biased region" description="Polar residues" evidence="11">
    <location>
        <begin position="110"/>
        <end position="120"/>
    </location>
</feature>
<comment type="subcellular location">
    <subcellularLocation>
        <location evidence="1">Nucleus</location>
        <location evidence="1">Nucleolus</location>
    </subcellularLocation>
</comment>
<evidence type="ECO:0000256" key="3">
    <source>
        <dbReference type="ARBA" id="ARBA00022517"/>
    </source>
</evidence>
<feature type="domain" description="SAM-dependent MTase RsmB/NOP-type" evidence="12">
    <location>
        <begin position="445"/>
        <end position="580"/>
    </location>
</feature>
<name>A0A5M9JST2_MONFR</name>
<keyword evidence="14" id="KW-1185">Reference proteome</keyword>
<gene>
    <name evidence="13" type="ORF">EYC84_001731</name>
</gene>
<dbReference type="GO" id="GO:0005730">
    <property type="term" value="C:nucleolus"/>
    <property type="evidence" value="ECO:0007669"/>
    <property type="project" value="UniProtKB-SubCell"/>
</dbReference>
<feature type="binding site" evidence="10">
    <location>
        <position position="472"/>
    </location>
    <ligand>
        <name>S-adenosyl-L-methionine</name>
        <dbReference type="ChEBI" id="CHEBI:59789"/>
    </ligand>
</feature>
<evidence type="ECO:0000256" key="5">
    <source>
        <dbReference type="ARBA" id="ARBA00022679"/>
    </source>
</evidence>
<dbReference type="GO" id="GO:0070475">
    <property type="term" value="P:rRNA base methylation"/>
    <property type="evidence" value="ECO:0007669"/>
    <property type="project" value="TreeGrafter"/>
</dbReference>
<evidence type="ECO:0000256" key="9">
    <source>
        <dbReference type="ARBA" id="ARBA00082314"/>
    </source>
</evidence>
<feature type="compositionally biased region" description="Acidic residues" evidence="11">
    <location>
        <begin position="610"/>
        <end position="627"/>
    </location>
</feature>
<evidence type="ECO:0000256" key="11">
    <source>
        <dbReference type="SAM" id="MobiDB-lite"/>
    </source>
</evidence>
<dbReference type="InterPro" id="IPR049560">
    <property type="entry name" value="MeTrfase_RsmB-F_NOP2_cat"/>
</dbReference>
<feature type="compositionally biased region" description="Acidic residues" evidence="11">
    <location>
        <begin position="151"/>
        <end position="180"/>
    </location>
</feature>
<feature type="region of interest" description="Disordered" evidence="11">
    <location>
        <begin position="77"/>
        <end position="219"/>
    </location>
</feature>
<evidence type="ECO:0000313" key="14">
    <source>
        <dbReference type="Proteomes" id="UP000322873"/>
    </source>
</evidence>
<feature type="compositionally biased region" description="Basic and acidic residues" evidence="11">
    <location>
        <begin position="639"/>
        <end position="698"/>
    </location>
</feature>
<feature type="region of interest" description="Disordered" evidence="11">
    <location>
        <begin position="255"/>
        <end position="276"/>
    </location>
</feature>
<dbReference type="SUPFAM" id="SSF53335">
    <property type="entry name" value="S-adenosyl-L-methionine-dependent methyltransferases"/>
    <property type="match status" value="1"/>
</dbReference>
<dbReference type="PRINTS" id="PR02012">
    <property type="entry name" value="RCMTNOP2"/>
</dbReference>
<evidence type="ECO:0000256" key="8">
    <source>
        <dbReference type="ARBA" id="ARBA00023242"/>
    </source>
</evidence>
<keyword evidence="4 10" id="KW-0489">Methyltransferase</keyword>
<dbReference type="Pfam" id="PF22458">
    <property type="entry name" value="RsmF-B_ferredox"/>
    <property type="match status" value="1"/>
</dbReference>